<reference evidence="2" key="1">
    <citation type="submission" date="2021-01" db="EMBL/GenBank/DDBJ databases">
        <title>Whole genome shotgun sequence of Cellulomonas pakistanensis NBRC 110800.</title>
        <authorList>
            <person name="Komaki H."/>
            <person name="Tamura T."/>
        </authorList>
    </citation>
    <scope>NUCLEOTIDE SEQUENCE</scope>
    <source>
        <strain evidence="2">NBRC 110800</strain>
    </source>
</reference>
<evidence type="ECO:0000313" key="2">
    <source>
        <dbReference type="EMBL" id="GIG34999.1"/>
    </source>
</evidence>
<organism evidence="2 3">
    <name type="scientific">Cellulomonas pakistanensis</name>
    <dbReference type="NCBI Taxonomy" id="992287"/>
    <lineage>
        <taxon>Bacteria</taxon>
        <taxon>Bacillati</taxon>
        <taxon>Actinomycetota</taxon>
        <taxon>Actinomycetes</taxon>
        <taxon>Micrococcales</taxon>
        <taxon>Cellulomonadaceae</taxon>
        <taxon>Cellulomonas</taxon>
    </lineage>
</organism>
<name>A0A919P9R3_9CELL</name>
<feature type="region of interest" description="Disordered" evidence="1">
    <location>
        <begin position="1"/>
        <end position="34"/>
    </location>
</feature>
<dbReference type="Proteomes" id="UP000642125">
    <property type="component" value="Unassembled WGS sequence"/>
</dbReference>
<evidence type="ECO:0000256" key="1">
    <source>
        <dbReference type="SAM" id="MobiDB-lite"/>
    </source>
</evidence>
<sequence>MPLGERPVTRTAQRRPSVPRAGRSNRSDTGRVTDPLHLLRALAEAVARSGPVTGPAGRPPAAERVCRAVADLLGADGAALTCAPADPTRYTACATDEVAARLAEVEDLVGDGPAVRAVRHGRSVGTVLGPGAPGRSADLPPDVPEVPPVFAVLAGEVLDPGATVAVRSWPVRDGGQVIAALTVHGPVGCATPEAQADGQVLADALAPAVVGPAVSGVRARGRRHRAVGMLVAQTGLAPEDAAALLRARAWAEDVAVADLEDAVLARRATFSGGDTAGPLPA</sequence>
<gene>
    <name evidence="2" type="ORF">Cpa01nite_03800</name>
</gene>
<dbReference type="EMBL" id="BONO01000002">
    <property type="protein sequence ID" value="GIG34999.1"/>
    <property type="molecule type" value="Genomic_DNA"/>
</dbReference>
<dbReference type="SUPFAM" id="SSF55781">
    <property type="entry name" value="GAF domain-like"/>
    <property type="match status" value="1"/>
</dbReference>
<accession>A0A919P9R3</accession>
<keyword evidence="3" id="KW-1185">Reference proteome</keyword>
<proteinExistence type="predicted"/>
<protein>
    <recommendedName>
        <fullName evidence="4">ANTAR domain-containing protein</fullName>
    </recommendedName>
</protein>
<evidence type="ECO:0000313" key="3">
    <source>
        <dbReference type="Proteomes" id="UP000642125"/>
    </source>
</evidence>
<evidence type="ECO:0008006" key="4">
    <source>
        <dbReference type="Google" id="ProtNLM"/>
    </source>
</evidence>
<comment type="caution">
    <text evidence="2">The sequence shown here is derived from an EMBL/GenBank/DDBJ whole genome shotgun (WGS) entry which is preliminary data.</text>
</comment>
<dbReference type="AlphaFoldDB" id="A0A919P9R3"/>